<evidence type="ECO:0000256" key="2">
    <source>
        <dbReference type="ARBA" id="ARBA00022679"/>
    </source>
</evidence>
<feature type="compositionally biased region" description="Polar residues" evidence="4">
    <location>
        <begin position="323"/>
        <end position="366"/>
    </location>
</feature>
<feature type="compositionally biased region" description="Polar residues" evidence="4">
    <location>
        <begin position="1017"/>
        <end position="1062"/>
    </location>
</feature>
<dbReference type="SFLD" id="SFLDS00019">
    <property type="entry name" value="Glutathione_Transferase_(cytos"/>
    <property type="match status" value="1"/>
</dbReference>
<reference evidence="7" key="2">
    <citation type="submission" date="2013-12" db="EMBL/GenBank/DDBJ databases">
        <authorList>
            <person name="Yu Y."/>
            <person name="Lee S."/>
            <person name="de Baynast K."/>
            <person name="Wissotski M."/>
            <person name="Liu L."/>
            <person name="Talag J."/>
            <person name="Goicoechea J."/>
            <person name="Angelova A."/>
            <person name="Jetty R."/>
            <person name="Kudrna D."/>
            <person name="Golser W."/>
            <person name="Rivera L."/>
            <person name="Zhang J."/>
            <person name="Wing R."/>
        </authorList>
    </citation>
    <scope>NUCLEOTIDE SEQUENCE</scope>
</reference>
<feature type="compositionally biased region" description="Polar residues" evidence="4">
    <location>
        <begin position="816"/>
        <end position="840"/>
    </location>
</feature>
<feature type="compositionally biased region" description="Polar residues" evidence="4">
    <location>
        <begin position="1161"/>
        <end position="1172"/>
    </location>
</feature>
<feature type="compositionally biased region" description="Basic and acidic residues" evidence="4">
    <location>
        <begin position="625"/>
        <end position="651"/>
    </location>
</feature>
<evidence type="ECO:0000256" key="1">
    <source>
        <dbReference type="ARBA" id="ARBA00012452"/>
    </source>
</evidence>
<accession>A0A0D9XAL6</accession>
<feature type="domain" description="GST C-terminal" evidence="5">
    <location>
        <begin position="97"/>
        <end position="228"/>
    </location>
</feature>
<dbReference type="PROSITE" id="PS50405">
    <property type="entry name" value="GST_CTER"/>
    <property type="match status" value="1"/>
</dbReference>
<evidence type="ECO:0000313" key="6">
    <source>
        <dbReference type="EnsemblPlants" id="LPERR08G19660.1"/>
    </source>
</evidence>
<dbReference type="InterPro" id="IPR036282">
    <property type="entry name" value="Glutathione-S-Trfase_C_sf"/>
</dbReference>
<dbReference type="SUPFAM" id="SSF52833">
    <property type="entry name" value="Thioredoxin-like"/>
    <property type="match status" value="1"/>
</dbReference>
<dbReference type="CDD" id="cd03187">
    <property type="entry name" value="GST_C_Phi"/>
    <property type="match status" value="1"/>
</dbReference>
<feature type="compositionally biased region" description="Polar residues" evidence="4">
    <location>
        <begin position="1140"/>
        <end position="1154"/>
    </location>
</feature>
<dbReference type="EnsemblPlants" id="LPERR08G19660.1">
    <property type="protein sequence ID" value="LPERR08G19660.1"/>
    <property type="gene ID" value="LPERR08G19660"/>
</dbReference>
<dbReference type="Gene3D" id="1.20.1050.10">
    <property type="match status" value="1"/>
</dbReference>
<feature type="compositionally biased region" description="Polar residues" evidence="4">
    <location>
        <begin position="1109"/>
        <end position="1123"/>
    </location>
</feature>
<dbReference type="HOGENOM" id="CLU_006965_0_0_1"/>
<keyword evidence="2" id="KW-0808">Transferase</keyword>
<feature type="compositionally biased region" description="Polar residues" evidence="4">
    <location>
        <begin position="707"/>
        <end position="719"/>
    </location>
</feature>
<evidence type="ECO:0000256" key="3">
    <source>
        <dbReference type="ARBA" id="ARBA00047960"/>
    </source>
</evidence>
<feature type="compositionally biased region" description="Basic and acidic residues" evidence="4">
    <location>
        <begin position="534"/>
        <end position="545"/>
    </location>
</feature>
<evidence type="ECO:0000256" key="4">
    <source>
        <dbReference type="SAM" id="MobiDB-lite"/>
    </source>
</evidence>
<feature type="compositionally biased region" description="Polar residues" evidence="4">
    <location>
        <begin position="521"/>
        <end position="533"/>
    </location>
</feature>
<feature type="compositionally biased region" description="Basic and acidic residues" evidence="4">
    <location>
        <begin position="509"/>
        <end position="519"/>
    </location>
</feature>
<feature type="compositionally biased region" description="Polar residues" evidence="4">
    <location>
        <begin position="894"/>
        <end position="906"/>
    </location>
</feature>
<keyword evidence="7" id="KW-1185">Reference proteome</keyword>
<dbReference type="AlphaFoldDB" id="A0A0D9XAL6"/>
<dbReference type="InterPro" id="IPR004046">
    <property type="entry name" value="GST_C"/>
</dbReference>
<dbReference type="InterPro" id="IPR010987">
    <property type="entry name" value="Glutathione-S-Trfase_C-like"/>
</dbReference>
<evidence type="ECO:0000259" key="5">
    <source>
        <dbReference type="PROSITE" id="PS50405"/>
    </source>
</evidence>
<feature type="compositionally biased region" description="Polar residues" evidence="4">
    <location>
        <begin position="688"/>
        <end position="697"/>
    </location>
</feature>
<reference evidence="6 7" key="1">
    <citation type="submission" date="2012-08" db="EMBL/GenBank/DDBJ databases">
        <title>Oryza genome evolution.</title>
        <authorList>
            <person name="Wing R.A."/>
        </authorList>
    </citation>
    <scope>NUCLEOTIDE SEQUENCE</scope>
</reference>
<dbReference type="GO" id="GO:0005737">
    <property type="term" value="C:cytoplasm"/>
    <property type="evidence" value="ECO:0007669"/>
    <property type="project" value="TreeGrafter"/>
</dbReference>
<dbReference type="Gramene" id="LPERR08G19660.1">
    <property type="protein sequence ID" value="LPERR08G19660.1"/>
    <property type="gene ID" value="LPERR08G19660"/>
</dbReference>
<name>A0A0D9XAL6_9ORYZ</name>
<dbReference type="InterPro" id="IPR034347">
    <property type="entry name" value="GST_Phi_C"/>
</dbReference>
<dbReference type="SUPFAM" id="SSF47616">
    <property type="entry name" value="GST C-terminal domain-like"/>
    <property type="match status" value="1"/>
</dbReference>
<dbReference type="GO" id="GO:0009636">
    <property type="term" value="P:response to toxic substance"/>
    <property type="evidence" value="ECO:0007669"/>
    <property type="project" value="UniProtKB-ARBA"/>
</dbReference>
<dbReference type="GO" id="GO:0006749">
    <property type="term" value="P:glutathione metabolic process"/>
    <property type="evidence" value="ECO:0007669"/>
    <property type="project" value="TreeGrafter"/>
</dbReference>
<feature type="compositionally biased region" description="Polar residues" evidence="4">
    <location>
        <begin position="550"/>
        <end position="559"/>
    </location>
</feature>
<dbReference type="eggNOG" id="KOG0867">
    <property type="taxonomic scope" value="Eukaryota"/>
</dbReference>
<dbReference type="Proteomes" id="UP000032180">
    <property type="component" value="Chromosome 8"/>
</dbReference>
<dbReference type="InterPro" id="IPR036249">
    <property type="entry name" value="Thioredoxin-like_sf"/>
</dbReference>
<sequence length="1243" mass="137275">MAGLSTGAGAPVVKLYHEKSMIFPDVSRVLACLYEKNIQFETEKDSYKDILKLQASRSVPVPFYDGPTFLQAESRAICRYIAETYEQRGYPFLLGKDVLERASIEQWLRHEEHAFDPPSRALFCHLAFPVHDDDDDDINKEKRKLEEVLEVYEQRLGESEFLAGNKFTLADLVHLPNTHHILTSEQFAYLYDSRKNVQRWWNTISARHSWQQVLRDMNSVEEEYQMELEEQEEQWQTDPPQTSVSHTIRLDPRMTTGTESRTILVPPPSAGTISTSFKTVPQGEQPLPPETTYHDRPSPRKESNFFTTTEKTPSTPRPRPSTNQKTPSGNFVTTATPKTSQRTDTDISSYKDASSQTKPSQISSKEASAKPHLSDFFKASSHPDEAATPTRPSPPESSKTYNKIAERRETSEAVGPSSPRSTKVPHEIDERASVDPRFDKPAPYTKPTTNIPQTSYGRPTTQRDLDTYPANEADEIPYDLGGGVQPPYARGRAEQTKITSADQRAATRLPEHVSSKDVQGETAQPAQPRGSQEVTKDARQADQKRVTAAPSRQQPSGEQNVHKKFIAPLTLKVPDLSTMQPESQEDTHNITSEDGRFSTKRLRKMMEDSEKAAQAGKSQPTDFQPSKEETPYIYKKPSDVQDRTILDDRKTGSSPSTGTRAPDFPTSAAEGRVVSPTKEVPHDDRSATEPQKSPSINEQEKLPVVPSQAQPTRSGQASKTSKEASPDDGLAELSTINQWRQASPPPLVKQEAPEAPNYDELAKTAGIDKRAPPSTPKQTMRDERNALATGQGTARGIGNVQSDKNSIMDERAPQMTPRQSAPSGTQRASESTQGGINNARDTSDDMFGKTSSADESNRTAIPKQTILQGEIPAVRGTSDDDRDMKLAADEKAATNKQKPASSSHQTIGPIKGTTPTSYGTTGDDLAKTSRADERPTPSSKVQEPAFDRQSASTTLQRGIPDAREEKKADRPSVTTPRRQEPTPDTQLRRTADQVSSQASLSSYFTGARNKENDISEAGQTKDSGPQATRPSVMNSQKNMNEAYNDRPSTQQMPNDQYRSQPAETKKKQGADAAVINEIGKPKKDDMWENPNQSSTGRVQRMSTEDASKLQLQSDLNNSISSKDSSAKTREMLPSVPDKSTGAQQMQGDKSSISQEDIVKQGSESGLQESVTEQPKKGNLANADEKIRGGEAPQKSEERTFSNTEQMKSNKNNRKSDGSTRPASFDDNEGNLPESQRRGSSGNP</sequence>
<feature type="compositionally biased region" description="Basic and acidic residues" evidence="4">
    <location>
        <begin position="367"/>
        <end position="385"/>
    </location>
</feature>
<feature type="region of interest" description="Disordered" evidence="4">
    <location>
        <begin position="254"/>
        <end position="1243"/>
    </location>
</feature>
<protein>
    <recommendedName>
        <fullName evidence="1">glutathione transferase</fullName>
        <ecNumber evidence="1">2.5.1.18</ecNumber>
    </recommendedName>
</protein>
<dbReference type="PANTHER" id="PTHR43900">
    <property type="entry name" value="GLUTATHIONE S-TRANSFERASE RHO"/>
    <property type="match status" value="1"/>
</dbReference>
<feature type="compositionally biased region" description="Basic and acidic residues" evidence="4">
    <location>
        <begin position="1182"/>
        <end position="1199"/>
    </location>
</feature>
<evidence type="ECO:0000313" key="7">
    <source>
        <dbReference type="Proteomes" id="UP000032180"/>
    </source>
</evidence>
<dbReference type="FunFam" id="1.20.1050.10:FF:000042">
    <property type="entry name" value="Glutathione S-transferase F9"/>
    <property type="match status" value="1"/>
</dbReference>
<feature type="compositionally biased region" description="Polar residues" evidence="4">
    <location>
        <begin position="1089"/>
        <end position="1101"/>
    </location>
</feature>
<dbReference type="PANTHER" id="PTHR43900:SF95">
    <property type="entry name" value="GLUTATHIONE TRANSFERASE"/>
    <property type="match status" value="1"/>
</dbReference>
<organism evidence="6 7">
    <name type="scientific">Leersia perrieri</name>
    <dbReference type="NCBI Taxonomy" id="77586"/>
    <lineage>
        <taxon>Eukaryota</taxon>
        <taxon>Viridiplantae</taxon>
        <taxon>Streptophyta</taxon>
        <taxon>Embryophyta</taxon>
        <taxon>Tracheophyta</taxon>
        <taxon>Spermatophyta</taxon>
        <taxon>Magnoliopsida</taxon>
        <taxon>Liliopsida</taxon>
        <taxon>Poales</taxon>
        <taxon>Poaceae</taxon>
        <taxon>BOP clade</taxon>
        <taxon>Oryzoideae</taxon>
        <taxon>Oryzeae</taxon>
        <taxon>Oryzinae</taxon>
        <taxon>Leersia</taxon>
    </lineage>
</organism>
<dbReference type="Pfam" id="PF00043">
    <property type="entry name" value="GST_C"/>
    <property type="match status" value="1"/>
</dbReference>
<dbReference type="Gene3D" id="3.40.30.10">
    <property type="entry name" value="Glutaredoxin"/>
    <property type="match status" value="1"/>
</dbReference>
<proteinExistence type="predicted"/>
<feature type="compositionally biased region" description="Basic and acidic residues" evidence="4">
    <location>
        <begin position="760"/>
        <end position="771"/>
    </location>
</feature>
<dbReference type="InterPro" id="IPR040079">
    <property type="entry name" value="Glutathione_S-Trfase"/>
</dbReference>
<feature type="compositionally biased region" description="Basic and acidic residues" evidence="4">
    <location>
        <begin position="877"/>
        <end position="893"/>
    </location>
</feature>
<feature type="compositionally biased region" description="Polar residues" evidence="4">
    <location>
        <begin position="1200"/>
        <end position="1209"/>
    </location>
</feature>
<feature type="compositionally biased region" description="Basic and acidic residues" evidence="4">
    <location>
        <begin position="292"/>
        <end position="303"/>
    </location>
</feature>
<comment type="catalytic activity">
    <reaction evidence="3">
        <text>RX + glutathione = an S-substituted glutathione + a halide anion + H(+)</text>
        <dbReference type="Rhea" id="RHEA:16437"/>
        <dbReference type="ChEBI" id="CHEBI:15378"/>
        <dbReference type="ChEBI" id="CHEBI:16042"/>
        <dbReference type="ChEBI" id="CHEBI:17792"/>
        <dbReference type="ChEBI" id="CHEBI:57925"/>
        <dbReference type="ChEBI" id="CHEBI:90779"/>
        <dbReference type="EC" id="2.5.1.18"/>
    </reaction>
</comment>
<reference evidence="6" key="3">
    <citation type="submission" date="2015-04" db="UniProtKB">
        <authorList>
            <consortium name="EnsemblPlants"/>
        </authorList>
    </citation>
    <scope>IDENTIFICATION</scope>
</reference>
<dbReference type="SFLD" id="SFLDG00358">
    <property type="entry name" value="Main_(cytGST)"/>
    <property type="match status" value="1"/>
</dbReference>
<dbReference type="STRING" id="77586.A0A0D9XAL6"/>
<feature type="compositionally biased region" description="Basic and acidic residues" evidence="4">
    <location>
        <begin position="924"/>
        <end position="935"/>
    </location>
</feature>
<dbReference type="GO" id="GO:0004364">
    <property type="term" value="F:glutathione transferase activity"/>
    <property type="evidence" value="ECO:0007669"/>
    <property type="project" value="UniProtKB-EC"/>
</dbReference>
<feature type="compositionally biased region" description="Basic and acidic residues" evidence="4">
    <location>
        <begin position="960"/>
        <end position="970"/>
    </location>
</feature>
<dbReference type="EC" id="2.5.1.18" evidence="1"/>
<feature type="compositionally biased region" description="Polar residues" evidence="4">
    <location>
        <begin position="446"/>
        <end position="460"/>
    </location>
</feature>
<feature type="compositionally biased region" description="Basic and acidic residues" evidence="4">
    <location>
        <begin position="977"/>
        <end position="991"/>
    </location>
</feature>
<dbReference type="GO" id="GO:0043295">
    <property type="term" value="F:glutathione binding"/>
    <property type="evidence" value="ECO:0007669"/>
    <property type="project" value="TreeGrafter"/>
</dbReference>
<feature type="compositionally biased region" description="Basic and acidic residues" evidence="4">
    <location>
        <begin position="424"/>
        <end position="440"/>
    </location>
</feature>
<feature type="compositionally biased region" description="Polar residues" evidence="4">
    <location>
        <begin position="992"/>
        <end position="1004"/>
    </location>
</feature>
<feature type="compositionally biased region" description="Basic and acidic residues" evidence="4">
    <location>
        <begin position="585"/>
        <end position="597"/>
    </location>
</feature>